<evidence type="ECO:0000259" key="1">
    <source>
        <dbReference type="Pfam" id="PF00724"/>
    </source>
</evidence>
<reference evidence="2 3" key="1">
    <citation type="submission" date="2019-03" db="EMBL/GenBank/DDBJ databases">
        <title>Sequencing 23 genomes of Wallemia ichthyophaga.</title>
        <authorList>
            <person name="Gostincar C."/>
        </authorList>
    </citation>
    <scope>NUCLEOTIDE SEQUENCE [LARGE SCALE GENOMIC DNA]</scope>
    <source>
        <strain evidence="2 3">EXF-5753</strain>
    </source>
</reference>
<dbReference type="Proteomes" id="UP000310189">
    <property type="component" value="Unassembled WGS sequence"/>
</dbReference>
<feature type="non-terminal residue" evidence="2">
    <location>
        <position position="1"/>
    </location>
</feature>
<protein>
    <recommendedName>
        <fullName evidence="1">NADH:flavin oxidoreductase/NADH oxidase N-terminal domain-containing protein</fullName>
    </recommendedName>
</protein>
<feature type="domain" description="NADH:flavin oxidoreductase/NADH oxidase N-terminal" evidence="1">
    <location>
        <begin position="61"/>
        <end position="380"/>
    </location>
</feature>
<proteinExistence type="predicted"/>
<evidence type="ECO:0000313" key="2">
    <source>
        <dbReference type="EMBL" id="TIA87208.1"/>
    </source>
</evidence>
<dbReference type="InterPro" id="IPR013785">
    <property type="entry name" value="Aldolase_TIM"/>
</dbReference>
<dbReference type="Pfam" id="PF00724">
    <property type="entry name" value="Oxidored_FMN"/>
    <property type="match status" value="1"/>
</dbReference>
<accession>A0A4T0FGM4</accession>
<dbReference type="PANTHER" id="PTHR22893">
    <property type="entry name" value="NADH OXIDOREDUCTASE-RELATED"/>
    <property type="match status" value="1"/>
</dbReference>
<dbReference type="GO" id="GO:0010181">
    <property type="term" value="F:FMN binding"/>
    <property type="evidence" value="ECO:0007669"/>
    <property type="project" value="InterPro"/>
</dbReference>
<dbReference type="SUPFAM" id="SSF51395">
    <property type="entry name" value="FMN-linked oxidoreductases"/>
    <property type="match status" value="1"/>
</dbReference>
<organism evidence="2 3">
    <name type="scientific">Wallemia hederae</name>
    <dbReference type="NCBI Taxonomy" id="1540922"/>
    <lineage>
        <taxon>Eukaryota</taxon>
        <taxon>Fungi</taxon>
        <taxon>Dikarya</taxon>
        <taxon>Basidiomycota</taxon>
        <taxon>Wallemiomycotina</taxon>
        <taxon>Wallemiomycetes</taxon>
        <taxon>Wallemiales</taxon>
        <taxon>Wallemiaceae</taxon>
        <taxon>Wallemia</taxon>
    </lineage>
</organism>
<dbReference type="GO" id="GO:0016491">
    <property type="term" value="F:oxidoreductase activity"/>
    <property type="evidence" value="ECO:0007669"/>
    <property type="project" value="InterPro"/>
</dbReference>
<dbReference type="InterPro" id="IPR045247">
    <property type="entry name" value="Oye-like"/>
</dbReference>
<evidence type="ECO:0000313" key="3">
    <source>
        <dbReference type="Proteomes" id="UP000310189"/>
    </source>
</evidence>
<keyword evidence="3" id="KW-1185">Reference proteome</keyword>
<dbReference type="PANTHER" id="PTHR22893:SF91">
    <property type="entry name" value="NADPH DEHYDROGENASE 2-RELATED"/>
    <property type="match status" value="1"/>
</dbReference>
<dbReference type="EMBL" id="SPNW01000061">
    <property type="protein sequence ID" value="TIA87208.1"/>
    <property type="molecule type" value="Genomic_DNA"/>
</dbReference>
<dbReference type="OrthoDB" id="276546at2759"/>
<gene>
    <name evidence="2" type="ORF">E3P99_03318</name>
</gene>
<dbReference type="Gene3D" id="3.20.20.70">
    <property type="entry name" value="Aldolase class I"/>
    <property type="match status" value="1"/>
</dbReference>
<name>A0A4T0FGM4_9BASI</name>
<sequence>CVVHVQLQIDISLARFELYDSGHDRIYSLFGDGGIGTRSEKTVRVQSLTVTTTTYNRMRGLFKAIAMGEHQLRHRVAMAPLTRLRVDEQGVPAPYTPLYYSQRASDGGLIITEATLPAEEAGGLPNLPGIFSSSQIQRWRQVVKGVHAKKGVIFCQLYALGRVASPHLVTVRGMLDDVYDGNRVTKLSESDIQRYIAHFATAAGNAVDGAGFDGVEIHAANGYLLDQAIQLSHLRSDAYGGANHLQFPIEVVDQTQHAIGERKTGVRISPFSRYQGMRNSSASDHPYALFEPFVRHLVTCFPRLAYVHFVEGYTEEDVRMGDELKRQIKAAGIPVISNLCYNLDVAHSRALHHDEIVAFGKDFVSNPDLPKRIEMGWPLNEPDVSAYYTGGEKGYIDYPFYEPQ</sequence>
<dbReference type="AlphaFoldDB" id="A0A4T0FGM4"/>
<dbReference type="InterPro" id="IPR001155">
    <property type="entry name" value="OxRdtase_FMN_N"/>
</dbReference>
<comment type="caution">
    <text evidence="2">The sequence shown here is derived from an EMBL/GenBank/DDBJ whole genome shotgun (WGS) entry which is preliminary data.</text>
</comment>